<feature type="region of interest" description="Disordered" evidence="1">
    <location>
        <begin position="71"/>
        <end position="112"/>
    </location>
</feature>
<evidence type="ECO:0000256" key="1">
    <source>
        <dbReference type="SAM" id="MobiDB-lite"/>
    </source>
</evidence>
<dbReference type="AlphaFoldDB" id="A0AAV5ESD8"/>
<reference evidence="2" key="1">
    <citation type="journal article" date="2018" name="DNA Res.">
        <title>Multiple hybrid de novo genome assembly of finger millet, an orphan allotetraploid crop.</title>
        <authorList>
            <person name="Hatakeyama M."/>
            <person name="Aluri S."/>
            <person name="Balachadran M.T."/>
            <person name="Sivarajan S.R."/>
            <person name="Patrignani A."/>
            <person name="Gruter S."/>
            <person name="Poveda L."/>
            <person name="Shimizu-Inatsugi R."/>
            <person name="Baeten J."/>
            <person name="Francoijs K.J."/>
            <person name="Nataraja K.N."/>
            <person name="Reddy Y.A.N."/>
            <person name="Phadnis S."/>
            <person name="Ravikumar R.L."/>
            <person name="Schlapbach R."/>
            <person name="Sreeman S.M."/>
            <person name="Shimizu K.K."/>
        </authorList>
    </citation>
    <scope>NUCLEOTIDE SEQUENCE</scope>
</reference>
<name>A0AAV5ESD8_ELECO</name>
<dbReference type="Proteomes" id="UP001054889">
    <property type="component" value="Unassembled WGS sequence"/>
</dbReference>
<comment type="caution">
    <text evidence="2">The sequence shown here is derived from an EMBL/GenBank/DDBJ whole genome shotgun (WGS) entry which is preliminary data.</text>
</comment>
<gene>
    <name evidence="2" type="primary">gb13576</name>
    <name evidence="2" type="ORF">PR202_gb13576</name>
</gene>
<keyword evidence="3" id="KW-1185">Reference proteome</keyword>
<protein>
    <submittedName>
        <fullName evidence="2">Uncharacterized protein</fullName>
    </submittedName>
</protein>
<reference evidence="2" key="2">
    <citation type="submission" date="2021-12" db="EMBL/GenBank/DDBJ databases">
        <title>Resequencing data analysis of finger millet.</title>
        <authorList>
            <person name="Hatakeyama M."/>
            <person name="Aluri S."/>
            <person name="Balachadran M.T."/>
            <person name="Sivarajan S.R."/>
            <person name="Poveda L."/>
            <person name="Shimizu-Inatsugi R."/>
            <person name="Schlapbach R."/>
            <person name="Sreeman S.M."/>
            <person name="Shimizu K.K."/>
        </authorList>
    </citation>
    <scope>NUCLEOTIDE SEQUENCE</scope>
</reference>
<sequence>MNGGAGQQGLSCRAEWCVLAQNHVQHETPEPETIQPIIGVPTVHAQDPADSRTPFFTEVAALLLGTQIEERGRQQEFRGAQESGVENSKKSRGSGKDPQPERLAFQLPSVPR</sequence>
<evidence type="ECO:0000313" key="2">
    <source>
        <dbReference type="EMBL" id="GJN25713.1"/>
    </source>
</evidence>
<proteinExistence type="predicted"/>
<organism evidence="2 3">
    <name type="scientific">Eleusine coracana subsp. coracana</name>
    <dbReference type="NCBI Taxonomy" id="191504"/>
    <lineage>
        <taxon>Eukaryota</taxon>
        <taxon>Viridiplantae</taxon>
        <taxon>Streptophyta</taxon>
        <taxon>Embryophyta</taxon>
        <taxon>Tracheophyta</taxon>
        <taxon>Spermatophyta</taxon>
        <taxon>Magnoliopsida</taxon>
        <taxon>Liliopsida</taxon>
        <taxon>Poales</taxon>
        <taxon>Poaceae</taxon>
        <taxon>PACMAD clade</taxon>
        <taxon>Chloridoideae</taxon>
        <taxon>Cynodonteae</taxon>
        <taxon>Eleusininae</taxon>
        <taxon>Eleusine</taxon>
    </lineage>
</organism>
<accession>A0AAV5ESD8</accession>
<dbReference type="EMBL" id="BQKI01000078">
    <property type="protein sequence ID" value="GJN25713.1"/>
    <property type="molecule type" value="Genomic_DNA"/>
</dbReference>
<evidence type="ECO:0000313" key="3">
    <source>
        <dbReference type="Proteomes" id="UP001054889"/>
    </source>
</evidence>